<dbReference type="Gene3D" id="3.30.450.20">
    <property type="entry name" value="PAS domain"/>
    <property type="match status" value="1"/>
</dbReference>
<dbReference type="EMBL" id="NBBJ01000001">
    <property type="protein sequence ID" value="OWK32110.1"/>
    <property type="molecule type" value="Genomic_DNA"/>
</dbReference>
<dbReference type="PROSITE" id="PS50112">
    <property type="entry name" value="PAS"/>
    <property type="match status" value="1"/>
</dbReference>
<dbReference type="Proteomes" id="UP000197783">
    <property type="component" value="Unassembled WGS sequence"/>
</dbReference>
<dbReference type="CDD" id="cd00130">
    <property type="entry name" value="PAS"/>
    <property type="match status" value="1"/>
</dbReference>
<comment type="caution">
    <text evidence="2">The sequence shown here is derived from an EMBL/GenBank/DDBJ whole genome shotgun (WGS) entry which is preliminary data.</text>
</comment>
<dbReference type="SMART" id="SM00091">
    <property type="entry name" value="PAS"/>
    <property type="match status" value="2"/>
</dbReference>
<gene>
    <name evidence="2" type="ORF">SPMU_04310</name>
</gene>
<protein>
    <recommendedName>
        <fullName evidence="1">PAS domain-containing protein</fullName>
    </recommendedName>
</protein>
<dbReference type="RefSeq" id="WP_088331476.1">
    <property type="nucleotide sequence ID" value="NZ_NBBJ01000001.1"/>
</dbReference>
<reference evidence="2 3" key="1">
    <citation type="submission" date="2017-03" db="EMBL/GenBank/DDBJ databases">
        <title>Genome sequence of Sphingomonas mucosissima DSM 17494.</title>
        <authorList>
            <person name="Poehlein A."/>
            <person name="Wuebbeler J.H."/>
            <person name="Steinbuechel A."/>
            <person name="Daniel R."/>
        </authorList>
    </citation>
    <scope>NUCLEOTIDE SEQUENCE [LARGE SCALE GENOMIC DNA]</scope>
    <source>
        <strain evidence="2 3">DSM 17494</strain>
    </source>
</reference>
<dbReference type="InterPro" id="IPR000014">
    <property type="entry name" value="PAS"/>
</dbReference>
<evidence type="ECO:0000259" key="1">
    <source>
        <dbReference type="PROSITE" id="PS50112"/>
    </source>
</evidence>
<dbReference type="InterPro" id="IPR013656">
    <property type="entry name" value="PAS_4"/>
</dbReference>
<evidence type="ECO:0000313" key="2">
    <source>
        <dbReference type="EMBL" id="OWK32110.1"/>
    </source>
</evidence>
<organism evidence="2 3">
    <name type="scientific">Sphingomonas mucosissima</name>
    <dbReference type="NCBI Taxonomy" id="370959"/>
    <lineage>
        <taxon>Bacteria</taxon>
        <taxon>Pseudomonadati</taxon>
        <taxon>Pseudomonadota</taxon>
        <taxon>Alphaproteobacteria</taxon>
        <taxon>Sphingomonadales</taxon>
        <taxon>Sphingomonadaceae</taxon>
        <taxon>Sphingomonas</taxon>
    </lineage>
</organism>
<sequence length="295" mass="30976">MAKHSSNPPGIEQQVTASDLVRHFGIWQDRASRAPVYILHRGRPRLVLTSLDVMDALCAPHANGPTNGSHLVTLLESVGEMIILLAQDNNIAGASRGARSYFGDMVEQGASLAGLCAPGDETLHAAVQRVSGSGLAETIECRSPRFPDRLLAFSINHGPSGCVLQVQDATALEELQHWRDRHEAIFRAVEAAGGAAAIVNLRGRIDYASPRLESLTGANVEALTAARIVSLVAVGDRSRLGDAFEAAIDQRAPQSLHVSLLVGGAALRPVAIGLAPLLSAGHVVGVTIIINAAEA</sequence>
<dbReference type="SUPFAM" id="SSF55785">
    <property type="entry name" value="PYP-like sensor domain (PAS domain)"/>
    <property type="match status" value="1"/>
</dbReference>
<dbReference type="Pfam" id="PF08448">
    <property type="entry name" value="PAS_4"/>
    <property type="match status" value="1"/>
</dbReference>
<evidence type="ECO:0000313" key="3">
    <source>
        <dbReference type="Proteomes" id="UP000197783"/>
    </source>
</evidence>
<name>A0A245ZQW5_9SPHN</name>
<feature type="domain" description="PAS" evidence="1">
    <location>
        <begin position="181"/>
        <end position="251"/>
    </location>
</feature>
<dbReference type="AlphaFoldDB" id="A0A245ZQW5"/>
<proteinExistence type="predicted"/>
<keyword evidence="3" id="KW-1185">Reference proteome</keyword>
<dbReference type="InterPro" id="IPR035965">
    <property type="entry name" value="PAS-like_dom_sf"/>
</dbReference>
<accession>A0A245ZQW5</accession>